<dbReference type="FunFam" id="3.40.50.1000:FF:000001">
    <property type="entry name" value="Phospholipid-transporting ATPase IC"/>
    <property type="match status" value="1"/>
</dbReference>
<comment type="caution">
    <text evidence="14">The sequence shown here is derived from an EMBL/GenBank/DDBJ whole genome shotgun (WGS) entry which is preliminary data.</text>
</comment>
<organism evidence="14 15">
    <name type="scientific">Acetivibrio straminisolvens JCM 21531</name>
    <dbReference type="NCBI Taxonomy" id="1294263"/>
    <lineage>
        <taxon>Bacteria</taxon>
        <taxon>Bacillati</taxon>
        <taxon>Bacillota</taxon>
        <taxon>Clostridia</taxon>
        <taxon>Eubacteriales</taxon>
        <taxon>Oscillospiraceae</taxon>
        <taxon>Acetivibrio</taxon>
    </lineage>
</organism>
<dbReference type="SUPFAM" id="SSF81660">
    <property type="entry name" value="Metal cation-transporting ATPase, ATP-binding domain N"/>
    <property type="match status" value="1"/>
</dbReference>
<dbReference type="PANTHER" id="PTHR43294:SF21">
    <property type="entry name" value="CATION TRANSPORTING ATPASE"/>
    <property type="match status" value="1"/>
</dbReference>
<feature type="transmembrane region" description="Helical" evidence="12">
    <location>
        <begin position="127"/>
        <end position="145"/>
    </location>
</feature>
<dbReference type="SUPFAM" id="SSF81665">
    <property type="entry name" value="Calcium ATPase, transmembrane domain M"/>
    <property type="match status" value="1"/>
</dbReference>
<keyword evidence="6" id="KW-0547">Nucleotide-binding</keyword>
<dbReference type="InterPro" id="IPR050510">
    <property type="entry name" value="Cation_transp_ATPase_P-type"/>
</dbReference>
<dbReference type="InterPro" id="IPR008250">
    <property type="entry name" value="ATPase_P-typ_transduc_dom_A_sf"/>
</dbReference>
<dbReference type="Gene3D" id="2.70.150.10">
    <property type="entry name" value="Calcium-transporting ATPase, cytoplasmic transduction domain A"/>
    <property type="match status" value="1"/>
</dbReference>
<accession>W4V6A3</accession>
<proteinExistence type="inferred from homology"/>
<evidence type="ECO:0000256" key="8">
    <source>
        <dbReference type="ARBA" id="ARBA00022842"/>
    </source>
</evidence>
<protein>
    <submittedName>
        <fullName evidence="14">Cation-transporting ATPase</fullName>
    </submittedName>
</protein>
<evidence type="ECO:0000256" key="3">
    <source>
        <dbReference type="ARBA" id="ARBA00022475"/>
    </source>
</evidence>
<dbReference type="InterPro" id="IPR023214">
    <property type="entry name" value="HAD_sf"/>
</dbReference>
<keyword evidence="15" id="KW-1185">Reference proteome</keyword>
<dbReference type="PROSITE" id="PS00154">
    <property type="entry name" value="ATPASE_E1_E2"/>
    <property type="match status" value="1"/>
</dbReference>
<name>W4V6A3_9FIRM</name>
<dbReference type="Gene3D" id="3.40.1110.10">
    <property type="entry name" value="Calcium-transporting ATPase, cytoplasmic domain N"/>
    <property type="match status" value="1"/>
</dbReference>
<dbReference type="Gene3D" id="1.20.1110.10">
    <property type="entry name" value="Calcium-transporting ATPase, transmembrane domain"/>
    <property type="match status" value="1"/>
</dbReference>
<dbReference type="InterPro" id="IPR018303">
    <property type="entry name" value="ATPase_P-typ_P_site"/>
</dbReference>
<evidence type="ECO:0000313" key="15">
    <source>
        <dbReference type="Proteomes" id="UP000019109"/>
    </source>
</evidence>
<comment type="similarity">
    <text evidence="2">Belongs to the cation transport ATPase (P-type) (TC 3.A.3) family. Type IIA subfamily.</text>
</comment>
<dbReference type="Pfam" id="PF00122">
    <property type="entry name" value="E1-E2_ATPase"/>
    <property type="match status" value="1"/>
</dbReference>
<evidence type="ECO:0000256" key="6">
    <source>
        <dbReference type="ARBA" id="ARBA00022741"/>
    </source>
</evidence>
<dbReference type="InterPro" id="IPR023299">
    <property type="entry name" value="ATPase_P-typ_cyto_dom_N"/>
</dbReference>
<dbReference type="GO" id="GO:0016887">
    <property type="term" value="F:ATP hydrolysis activity"/>
    <property type="evidence" value="ECO:0007669"/>
    <property type="project" value="InterPro"/>
</dbReference>
<dbReference type="Gene3D" id="3.40.50.1000">
    <property type="entry name" value="HAD superfamily/HAD-like"/>
    <property type="match status" value="1"/>
</dbReference>
<evidence type="ECO:0000256" key="1">
    <source>
        <dbReference type="ARBA" id="ARBA00004651"/>
    </source>
</evidence>
<sequence>MVRDGRTVEIPAERVVPGDLVLLETGDRVPADAVLIESHGLYVDESLLTGESVPVEKQTESGGRKSTNANEKNSQVYMGTIVTSGRGKAVVCSTGMMTEMGKIADMIQNIETEQTPLQKRLDSLGKYIAYGCLAICAIVTITGILRGEKLFTMFLSGISLAVAAVPEGLPAIVTISLALGVQRMYKRNALIRKLPAVETLGCASVICSDKTGTLTENKMTVRKIYTNGGFVEVKGSALSSEGEFISAKRKIDPKSSDSLRLSLEIGVLCNNASMVRLKEKRPLEKITSLIPRTEKWELSGDPTEAALLVVGAKGGCLQEALNESYIRIDELPFDSDRKCMSVICENDKGEVFVFTKGAADVIIEKCSKLYTSKGIADLNEAGVKRVLKANDGMANEALRVLGVAFKRLIRKITGIVMWKRTLCLQD</sequence>
<dbReference type="NCBIfam" id="TIGR01494">
    <property type="entry name" value="ATPase_P-type"/>
    <property type="match status" value="1"/>
</dbReference>
<dbReference type="InterPro" id="IPR059000">
    <property type="entry name" value="ATPase_P-type_domA"/>
</dbReference>
<keyword evidence="3" id="KW-1003">Cell membrane</keyword>
<keyword evidence="8" id="KW-0460">Magnesium</keyword>
<reference evidence="14" key="1">
    <citation type="journal article" date="2014" name="Genome Announc.">
        <title>Draft Genome Sequence of Clostridium straminisolvens Strain JCM 21531T, Isolated from a Cellulose-Degrading Bacterial Community.</title>
        <authorList>
            <person name="Yuki M."/>
            <person name="Oshima K."/>
            <person name="Suda W."/>
            <person name="Sakamoto M."/>
            <person name="Kitamura K."/>
            <person name="Iida T."/>
            <person name="Hattori M."/>
            <person name="Ohkuma M."/>
        </authorList>
    </citation>
    <scope>NUCLEOTIDE SEQUENCE [LARGE SCALE GENOMIC DNA]</scope>
    <source>
        <strain evidence="14">JCM 21531</strain>
    </source>
</reference>
<keyword evidence="9" id="KW-1278">Translocase</keyword>
<dbReference type="InterPro" id="IPR023298">
    <property type="entry name" value="ATPase_P-typ_TM_dom_sf"/>
</dbReference>
<feature type="domain" description="P-type ATPase A" evidence="13">
    <location>
        <begin position="2"/>
        <end position="108"/>
    </location>
</feature>
<keyword evidence="11 12" id="KW-0472">Membrane</keyword>
<keyword evidence="10 12" id="KW-1133">Transmembrane helix</keyword>
<dbReference type="STRING" id="1294263.JCM21531_2189"/>
<evidence type="ECO:0000256" key="10">
    <source>
        <dbReference type="ARBA" id="ARBA00022989"/>
    </source>
</evidence>
<evidence type="ECO:0000256" key="9">
    <source>
        <dbReference type="ARBA" id="ARBA00022967"/>
    </source>
</evidence>
<evidence type="ECO:0000256" key="4">
    <source>
        <dbReference type="ARBA" id="ARBA00022553"/>
    </source>
</evidence>
<dbReference type="Proteomes" id="UP000019109">
    <property type="component" value="Unassembled WGS sequence"/>
</dbReference>
<dbReference type="SUPFAM" id="SSF81653">
    <property type="entry name" value="Calcium ATPase, transduction domain A"/>
    <property type="match status" value="1"/>
</dbReference>
<evidence type="ECO:0000256" key="5">
    <source>
        <dbReference type="ARBA" id="ARBA00022692"/>
    </source>
</evidence>
<dbReference type="PANTHER" id="PTHR43294">
    <property type="entry name" value="SODIUM/POTASSIUM-TRANSPORTING ATPASE SUBUNIT ALPHA"/>
    <property type="match status" value="1"/>
</dbReference>
<evidence type="ECO:0000256" key="11">
    <source>
        <dbReference type="ARBA" id="ARBA00023136"/>
    </source>
</evidence>
<dbReference type="GO" id="GO:0005524">
    <property type="term" value="F:ATP binding"/>
    <property type="evidence" value="ECO:0007669"/>
    <property type="project" value="UniProtKB-KW"/>
</dbReference>
<evidence type="ECO:0000256" key="2">
    <source>
        <dbReference type="ARBA" id="ARBA00005675"/>
    </source>
</evidence>
<evidence type="ECO:0000256" key="7">
    <source>
        <dbReference type="ARBA" id="ARBA00022840"/>
    </source>
</evidence>
<evidence type="ECO:0000259" key="13">
    <source>
        <dbReference type="Pfam" id="PF00122"/>
    </source>
</evidence>
<gene>
    <name evidence="14" type="ORF">JCM21531_2189</name>
</gene>
<evidence type="ECO:0000313" key="14">
    <source>
        <dbReference type="EMBL" id="GAE88722.1"/>
    </source>
</evidence>
<keyword evidence="4" id="KW-0597">Phosphoprotein</keyword>
<evidence type="ECO:0000256" key="12">
    <source>
        <dbReference type="SAM" id="Phobius"/>
    </source>
</evidence>
<dbReference type="GO" id="GO:0005886">
    <property type="term" value="C:plasma membrane"/>
    <property type="evidence" value="ECO:0007669"/>
    <property type="project" value="UniProtKB-SubCell"/>
</dbReference>
<keyword evidence="7" id="KW-0067">ATP-binding</keyword>
<dbReference type="EMBL" id="BAVR01000023">
    <property type="protein sequence ID" value="GAE88722.1"/>
    <property type="molecule type" value="Genomic_DNA"/>
</dbReference>
<feature type="transmembrane region" description="Helical" evidence="12">
    <location>
        <begin position="151"/>
        <end position="179"/>
    </location>
</feature>
<keyword evidence="5 12" id="KW-0812">Transmembrane</keyword>
<dbReference type="PRINTS" id="PR00119">
    <property type="entry name" value="CATATPASE"/>
</dbReference>
<comment type="subcellular location">
    <subcellularLocation>
        <location evidence="1">Cell membrane</location>
        <topology evidence="1">Multi-pass membrane protein</topology>
    </subcellularLocation>
</comment>
<dbReference type="FunFam" id="2.70.150.10:FF:000160">
    <property type="entry name" value="Sarcoplasmic/endoplasmic reticulum calcium ATPase 1"/>
    <property type="match status" value="1"/>
</dbReference>
<dbReference type="Pfam" id="PF13246">
    <property type="entry name" value="Cation_ATPase"/>
    <property type="match status" value="1"/>
</dbReference>
<dbReference type="InterPro" id="IPR001757">
    <property type="entry name" value="P_typ_ATPase"/>
</dbReference>
<dbReference type="AlphaFoldDB" id="W4V6A3"/>